<dbReference type="EMBL" id="CP002394">
    <property type="protein sequence ID" value="ADU29163.1"/>
    <property type="molecule type" value="Genomic_DNA"/>
</dbReference>
<dbReference type="PANTHER" id="PTHR33744:SF1">
    <property type="entry name" value="DNA-BINDING TRANSCRIPTIONAL ACTIVATOR ADER"/>
    <property type="match status" value="1"/>
</dbReference>
<dbReference type="HOGENOM" id="CLU_017436_3_0_9"/>
<protein>
    <submittedName>
        <fullName evidence="5">Transcriptional regulator, PucR family</fullName>
    </submittedName>
</protein>
<dbReference type="PANTHER" id="PTHR33744">
    <property type="entry name" value="CARBOHYDRATE DIACID REGULATOR"/>
    <property type="match status" value="1"/>
</dbReference>
<feature type="domain" description="PucR C-terminal helix-turn-helix" evidence="3">
    <location>
        <begin position="485"/>
        <end position="541"/>
    </location>
</feature>
<dbReference type="RefSeq" id="WP_013487504.1">
    <property type="nucleotide sequence ID" value="NC_014829.1"/>
</dbReference>
<evidence type="ECO:0000259" key="3">
    <source>
        <dbReference type="Pfam" id="PF13556"/>
    </source>
</evidence>
<feature type="domain" description="Purine catabolism PurC-like" evidence="2">
    <location>
        <begin position="6"/>
        <end position="117"/>
    </location>
</feature>
<keyword evidence="6" id="KW-1185">Reference proteome</keyword>
<dbReference type="Gene3D" id="1.10.10.2840">
    <property type="entry name" value="PucR C-terminal helix-turn-helix domain"/>
    <property type="match status" value="1"/>
</dbReference>
<evidence type="ECO:0000313" key="5">
    <source>
        <dbReference type="EMBL" id="ADU29163.1"/>
    </source>
</evidence>
<dbReference type="InterPro" id="IPR041522">
    <property type="entry name" value="CdaR_GGDEF"/>
</dbReference>
<comment type="similarity">
    <text evidence="1">Belongs to the CdaR family.</text>
</comment>
<name>E6U1B6_EVAC2</name>
<accession>E6U1B6</accession>
<proteinExistence type="inferred from homology"/>
<dbReference type="Pfam" id="PF13556">
    <property type="entry name" value="HTH_30"/>
    <property type="match status" value="1"/>
</dbReference>
<evidence type="ECO:0000256" key="1">
    <source>
        <dbReference type="ARBA" id="ARBA00006754"/>
    </source>
</evidence>
<organism evidence="5 6">
    <name type="scientific">Evansella cellulosilytica (strain ATCC 21833 / DSM 2522 / FERM P-1141 / JCM 9156 / N-4)</name>
    <name type="common">Bacillus cellulosilyticus</name>
    <dbReference type="NCBI Taxonomy" id="649639"/>
    <lineage>
        <taxon>Bacteria</taxon>
        <taxon>Bacillati</taxon>
        <taxon>Bacillota</taxon>
        <taxon>Bacilli</taxon>
        <taxon>Bacillales</taxon>
        <taxon>Bacillaceae</taxon>
        <taxon>Evansella</taxon>
    </lineage>
</organism>
<reference evidence="5 6" key="1">
    <citation type="submission" date="2010-12" db="EMBL/GenBank/DDBJ databases">
        <title>Complete sequence of Bacillus cellulosilyticus DSM 2522.</title>
        <authorList>
            <consortium name="US DOE Joint Genome Institute"/>
            <person name="Lucas S."/>
            <person name="Copeland A."/>
            <person name="Lapidus A."/>
            <person name="Cheng J.-F."/>
            <person name="Bruce D."/>
            <person name="Goodwin L."/>
            <person name="Pitluck S."/>
            <person name="Chertkov O."/>
            <person name="Detter J.C."/>
            <person name="Han C."/>
            <person name="Tapia R."/>
            <person name="Land M."/>
            <person name="Hauser L."/>
            <person name="Jeffries C."/>
            <person name="Kyrpides N."/>
            <person name="Ivanova N."/>
            <person name="Mikhailova N."/>
            <person name="Brumm P."/>
            <person name="Mead D."/>
            <person name="Woyke T."/>
        </authorList>
    </citation>
    <scope>NUCLEOTIDE SEQUENCE [LARGE SCALE GENOMIC DNA]</scope>
    <source>
        <strain evidence="6">ATCC 21833 / DSM 2522 / FERM P-1141 / JCM 9156 / N-4</strain>
    </source>
</reference>
<dbReference type="eggNOG" id="COG2508">
    <property type="taxonomic scope" value="Bacteria"/>
</dbReference>
<dbReference type="InterPro" id="IPR012914">
    <property type="entry name" value="PucR_dom"/>
</dbReference>
<sequence>MRLESVLKLPTFKGAVVVAGMKGLSRTVQSMNMIDQTDIIHYLSPEQFLLTTDYPFKDTPKELFSLVKVMTEKGAAGLGIKTNRFLKNIPPEVITLANERNFPIIKLCVDFSLGEMLHEGLGCILKEKTNELDYAMNIHRQFTNIVISGGGFSKIIESLTNILRVPIILLNYRLDIMANSHELNKDTFFDIYWHIHETVHQEDIDEYKVIELPKSNMNTYEKLSIYPIHSTNQQKGYIILFGSPLTNDYSSTLALEQAANVISYEFMKIHALEQHSRRIKNEFFTDLVEGTMKNEDEIFNRGSEYDLKKELHYVCITSKIDDASDFYVDAHPLQSDKEINSKRDQIYELLSSLLASQFETSIVFNKGDLFTLLIGMENFHETAEKNLLDTIHVIQMDIYETQHTALSFGVSNYTDNIKNISTSFQEAVDALRSGYRESKKRFIKTYRVKELAELFRAIPTQKLEEFYKSSLKDLAFPPEREKEDLMNTLSIYLNNNCQIAETAKSMFVHRNTVIYRIKKCEKILGIDFKGEDETLRLRIAFFVRSLMKEKNETLPFKEKF</sequence>
<dbReference type="OrthoDB" id="142218at2"/>
<evidence type="ECO:0000259" key="4">
    <source>
        <dbReference type="Pfam" id="PF17853"/>
    </source>
</evidence>
<feature type="domain" description="CdaR GGDEF-like" evidence="4">
    <location>
        <begin position="294"/>
        <end position="432"/>
    </location>
</feature>
<dbReference type="AlphaFoldDB" id="E6U1B6"/>
<dbReference type="InterPro" id="IPR025736">
    <property type="entry name" value="PucR_C-HTH_dom"/>
</dbReference>
<dbReference type="Pfam" id="PF17853">
    <property type="entry name" value="GGDEF_2"/>
    <property type="match status" value="1"/>
</dbReference>
<gene>
    <name evidence="5" type="ordered locus">Bcell_0887</name>
</gene>
<dbReference type="InterPro" id="IPR051448">
    <property type="entry name" value="CdaR-like_regulators"/>
</dbReference>
<dbReference type="STRING" id="649639.Bcell_0887"/>
<dbReference type="Pfam" id="PF07905">
    <property type="entry name" value="PucR"/>
    <property type="match status" value="1"/>
</dbReference>
<evidence type="ECO:0000259" key="2">
    <source>
        <dbReference type="Pfam" id="PF07905"/>
    </source>
</evidence>
<dbReference type="InterPro" id="IPR042070">
    <property type="entry name" value="PucR_C-HTH_sf"/>
</dbReference>
<evidence type="ECO:0000313" key="6">
    <source>
        <dbReference type="Proteomes" id="UP000001401"/>
    </source>
</evidence>
<dbReference type="Proteomes" id="UP000001401">
    <property type="component" value="Chromosome"/>
</dbReference>
<dbReference type="KEGG" id="bco:Bcell_0887"/>